<proteinExistence type="inferred from homology"/>
<name>A0A1N7NGM6_9RHOB</name>
<dbReference type="InterPro" id="IPR020904">
    <property type="entry name" value="Sc_DH/Rdtase_CS"/>
</dbReference>
<dbReference type="EMBL" id="FTOT01000003">
    <property type="protein sequence ID" value="SIS97486.1"/>
    <property type="molecule type" value="Genomic_DNA"/>
</dbReference>
<reference evidence="2 3" key="1">
    <citation type="submission" date="2017-01" db="EMBL/GenBank/DDBJ databases">
        <authorList>
            <person name="Mah S.A."/>
            <person name="Swanson W.J."/>
            <person name="Moy G.W."/>
            <person name="Vacquier V.D."/>
        </authorList>
    </citation>
    <scope>NUCLEOTIDE SEQUENCE [LARGE SCALE GENOMIC DNA]</scope>
    <source>
        <strain evidence="2 3">DSM 26375</strain>
    </source>
</reference>
<dbReference type="Gene3D" id="3.40.50.720">
    <property type="entry name" value="NAD(P)-binding Rossmann-like Domain"/>
    <property type="match status" value="1"/>
</dbReference>
<dbReference type="InterPro" id="IPR002347">
    <property type="entry name" value="SDR_fam"/>
</dbReference>
<sequence length="266" mass="27917">MTKPNPLPGSDFTGKKVIVTGAAGVFGRWICEAFDAAGATLLLSDRDEAATAELATTLSRPALTHRTELTDAGSIDDLVATVGREWGAADILVNNAAVYPSGFLLDVDAAEWDRIFDINLRAPFLLTRGIATQMVRQQVRGNIVMISSGASRKMRTTAAPYSISKSALDRLTKGFAVELAEYGIRCNAVEPGFAAGSKASPLSEAHVKATTAAIPLGRASRYEDATASILFLASDLASYVTGATLSVDGGNSAGTILVHQDKKKAL</sequence>
<dbReference type="OrthoDB" id="9780084at2"/>
<dbReference type="PANTHER" id="PTHR42760">
    <property type="entry name" value="SHORT-CHAIN DEHYDROGENASES/REDUCTASES FAMILY MEMBER"/>
    <property type="match status" value="1"/>
</dbReference>
<dbReference type="PRINTS" id="PR00081">
    <property type="entry name" value="GDHRDH"/>
</dbReference>
<accession>A0A1N7NGM6</accession>
<keyword evidence="3" id="KW-1185">Reference proteome</keyword>
<gene>
    <name evidence="2" type="ORF">SAMN05421774_103387</name>
</gene>
<dbReference type="Pfam" id="PF13561">
    <property type="entry name" value="adh_short_C2"/>
    <property type="match status" value="1"/>
</dbReference>
<dbReference type="STRING" id="1086013.SAMN05421774_103387"/>
<dbReference type="FunFam" id="3.40.50.720:FF:000084">
    <property type="entry name" value="Short-chain dehydrogenase reductase"/>
    <property type="match status" value="1"/>
</dbReference>
<dbReference type="Proteomes" id="UP000186141">
    <property type="component" value="Unassembled WGS sequence"/>
</dbReference>
<dbReference type="RefSeq" id="WP_076531009.1">
    <property type="nucleotide sequence ID" value="NZ_BMEH01000003.1"/>
</dbReference>
<organism evidence="2 3">
    <name type="scientific">Gemmobacter megaterium</name>
    <dbReference type="NCBI Taxonomy" id="1086013"/>
    <lineage>
        <taxon>Bacteria</taxon>
        <taxon>Pseudomonadati</taxon>
        <taxon>Pseudomonadota</taxon>
        <taxon>Alphaproteobacteria</taxon>
        <taxon>Rhodobacterales</taxon>
        <taxon>Paracoccaceae</taxon>
        <taxon>Gemmobacter</taxon>
    </lineage>
</organism>
<dbReference type="CDD" id="cd05233">
    <property type="entry name" value="SDR_c"/>
    <property type="match status" value="1"/>
</dbReference>
<dbReference type="PRINTS" id="PR00080">
    <property type="entry name" value="SDRFAMILY"/>
</dbReference>
<protein>
    <submittedName>
        <fullName evidence="2">3-oxoacyl-[acyl-carrier protein] reductase</fullName>
    </submittedName>
</protein>
<comment type="similarity">
    <text evidence="1">Belongs to the short-chain dehydrogenases/reductases (SDR) family.</text>
</comment>
<dbReference type="PROSITE" id="PS00061">
    <property type="entry name" value="ADH_SHORT"/>
    <property type="match status" value="1"/>
</dbReference>
<dbReference type="SUPFAM" id="SSF51735">
    <property type="entry name" value="NAD(P)-binding Rossmann-fold domains"/>
    <property type="match status" value="1"/>
</dbReference>
<dbReference type="InterPro" id="IPR036291">
    <property type="entry name" value="NAD(P)-bd_dom_sf"/>
</dbReference>
<evidence type="ECO:0000313" key="3">
    <source>
        <dbReference type="Proteomes" id="UP000186141"/>
    </source>
</evidence>
<evidence type="ECO:0000313" key="2">
    <source>
        <dbReference type="EMBL" id="SIS97486.1"/>
    </source>
</evidence>
<dbReference type="AlphaFoldDB" id="A0A1N7NGM6"/>
<dbReference type="GO" id="GO:0016616">
    <property type="term" value="F:oxidoreductase activity, acting on the CH-OH group of donors, NAD or NADP as acceptor"/>
    <property type="evidence" value="ECO:0007669"/>
    <property type="project" value="TreeGrafter"/>
</dbReference>
<evidence type="ECO:0000256" key="1">
    <source>
        <dbReference type="ARBA" id="ARBA00006484"/>
    </source>
</evidence>